<keyword evidence="9" id="KW-1185">Reference proteome</keyword>
<dbReference type="GO" id="GO:0004519">
    <property type="term" value="F:endonuclease activity"/>
    <property type="evidence" value="ECO:0007669"/>
    <property type="project" value="UniProtKB-KW"/>
</dbReference>
<keyword evidence="6" id="KW-0695">RNA-directed DNA polymerase</keyword>
<name>A0A392PWF9_9FABA</name>
<dbReference type="Gene3D" id="3.10.20.370">
    <property type="match status" value="1"/>
</dbReference>
<feature type="non-terminal residue" evidence="8">
    <location>
        <position position="222"/>
    </location>
</feature>
<dbReference type="GO" id="GO:0003964">
    <property type="term" value="F:RNA-directed DNA polymerase activity"/>
    <property type="evidence" value="ECO:0007669"/>
    <property type="project" value="UniProtKB-KW"/>
</dbReference>
<evidence type="ECO:0000256" key="2">
    <source>
        <dbReference type="ARBA" id="ARBA00022695"/>
    </source>
</evidence>
<organism evidence="8 9">
    <name type="scientific">Trifolium medium</name>
    <dbReference type="NCBI Taxonomy" id="97028"/>
    <lineage>
        <taxon>Eukaryota</taxon>
        <taxon>Viridiplantae</taxon>
        <taxon>Streptophyta</taxon>
        <taxon>Embryophyta</taxon>
        <taxon>Tracheophyta</taxon>
        <taxon>Spermatophyta</taxon>
        <taxon>Magnoliopsida</taxon>
        <taxon>eudicotyledons</taxon>
        <taxon>Gunneridae</taxon>
        <taxon>Pentapetalae</taxon>
        <taxon>rosids</taxon>
        <taxon>fabids</taxon>
        <taxon>Fabales</taxon>
        <taxon>Fabaceae</taxon>
        <taxon>Papilionoideae</taxon>
        <taxon>50 kb inversion clade</taxon>
        <taxon>NPAAA clade</taxon>
        <taxon>Hologalegina</taxon>
        <taxon>IRL clade</taxon>
        <taxon>Trifolieae</taxon>
        <taxon>Trifolium</taxon>
    </lineage>
</organism>
<evidence type="ECO:0000256" key="3">
    <source>
        <dbReference type="ARBA" id="ARBA00022722"/>
    </source>
</evidence>
<dbReference type="PANTHER" id="PTHR34072:SF59">
    <property type="entry name" value="CCHC-TYPE INTEGRASE"/>
    <property type="match status" value="1"/>
</dbReference>
<reference evidence="8 9" key="1">
    <citation type="journal article" date="2018" name="Front. Plant Sci.">
        <title>Red Clover (Trifolium pratense) and Zigzag Clover (T. medium) - A Picture of Genomic Similarities and Differences.</title>
        <authorList>
            <person name="Dluhosova J."/>
            <person name="Istvanek J."/>
            <person name="Nedelnik J."/>
            <person name="Repkova J."/>
        </authorList>
    </citation>
    <scope>NUCLEOTIDE SEQUENCE [LARGE SCALE GENOMIC DNA]</scope>
    <source>
        <strain evidence="9">cv. 10/8</strain>
        <tissue evidence="8">Leaf</tissue>
    </source>
</reference>
<dbReference type="CDD" id="cd09274">
    <property type="entry name" value="RNase_HI_RT_Ty3"/>
    <property type="match status" value="1"/>
</dbReference>
<comment type="caution">
    <text evidence="8">The sequence shown here is derived from an EMBL/GenBank/DDBJ whole genome shotgun (WGS) entry which is preliminary data.</text>
</comment>
<proteinExistence type="predicted"/>
<evidence type="ECO:0000259" key="7">
    <source>
        <dbReference type="Pfam" id="PF17917"/>
    </source>
</evidence>
<dbReference type="InterPro" id="IPR041373">
    <property type="entry name" value="RT_RNaseH"/>
</dbReference>
<dbReference type="GO" id="GO:0016787">
    <property type="term" value="F:hydrolase activity"/>
    <property type="evidence" value="ECO:0007669"/>
    <property type="project" value="UniProtKB-KW"/>
</dbReference>
<keyword evidence="1 8" id="KW-0808">Transferase</keyword>
<feature type="domain" description="Reverse transcriptase RNase H-like" evidence="7">
    <location>
        <begin position="2"/>
        <end position="86"/>
    </location>
</feature>
<evidence type="ECO:0000256" key="6">
    <source>
        <dbReference type="ARBA" id="ARBA00022918"/>
    </source>
</evidence>
<dbReference type="SUPFAM" id="SSF56672">
    <property type="entry name" value="DNA/RNA polymerases"/>
    <property type="match status" value="1"/>
</dbReference>
<evidence type="ECO:0000256" key="5">
    <source>
        <dbReference type="ARBA" id="ARBA00022801"/>
    </source>
</evidence>
<keyword evidence="4" id="KW-0255">Endonuclease</keyword>
<dbReference type="AlphaFoldDB" id="A0A392PWF9"/>
<dbReference type="PANTHER" id="PTHR34072">
    <property type="entry name" value="ENZYMATIC POLYPROTEIN-RELATED"/>
    <property type="match status" value="1"/>
</dbReference>
<keyword evidence="5" id="KW-0378">Hydrolase</keyword>
<evidence type="ECO:0000256" key="1">
    <source>
        <dbReference type="ARBA" id="ARBA00022679"/>
    </source>
</evidence>
<evidence type="ECO:0000313" key="9">
    <source>
        <dbReference type="Proteomes" id="UP000265520"/>
    </source>
</evidence>
<dbReference type="InterPro" id="IPR043502">
    <property type="entry name" value="DNA/RNA_pol_sf"/>
</dbReference>
<accession>A0A392PWF9</accession>
<evidence type="ECO:0000313" key="8">
    <source>
        <dbReference type="EMBL" id="MCI15265.1"/>
    </source>
</evidence>
<evidence type="ECO:0000256" key="4">
    <source>
        <dbReference type="ARBA" id="ARBA00022759"/>
    </source>
</evidence>
<dbReference type="Pfam" id="PF17917">
    <property type="entry name" value="RT_RNaseH"/>
    <property type="match status" value="1"/>
</dbReference>
<protein>
    <submittedName>
        <fullName evidence="8">Polynucleotidyl transferase ribonuclease H fold</fullName>
    </submittedName>
</protein>
<sequence>MGLGGVLMQSDKVVAYASRQLKTHERNYPAHDLELAAVVFTLKISRHYLYGSRFEVFSDPQSLKYLFDQKELNMRQRRWLEFLKDYDFKLSYHPGKANVVADALSRKSLHMSSLMAKELDLIEEFQDLSLVCEVTPRSVRLGMLKLTNSFLEEIKGCQKRDKKLMEKLVLIKERKEVDFEVDENGVIRYHGRVCVPDVPEFKKIILEEGHRSGLSIHPGVTK</sequence>
<dbReference type="EMBL" id="LXQA010095711">
    <property type="protein sequence ID" value="MCI15265.1"/>
    <property type="molecule type" value="Genomic_DNA"/>
</dbReference>
<keyword evidence="3" id="KW-0540">Nuclease</keyword>
<keyword evidence="2" id="KW-0548">Nucleotidyltransferase</keyword>
<dbReference type="Proteomes" id="UP000265520">
    <property type="component" value="Unassembled WGS sequence"/>
</dbReference>